<sequence>MFWASSTGCTCISELMSTPGLELSTVRFKHHPSLLIKLVT</sequence>
<proteinExistence type="predicted"/>
<reference evidence="1 2" key="1">
    <citation type="submission" date="2018-11" db="EMBL/GenBank/DDBJ databases">
        <authorList>
            <consortium name="Pathogen Informatics"/>
        </authorList>
    </citation>
    <scope>NUCLEOTIDE SEQUENCE [LARGE SCALE GENOMIC DNA]</scope>
    <source>
        <strain evidence="1 2">Zambia</strain>
    </source>
</reference>
<protein>
    <submittedName>
        <fullName evidence="1">Uncharacterized protein</fullName>
    </submittedName>
</protein>
<dbReference type="Proteomes" id="UP000277204">
    <property type="component" value="Unassembled WGS sequence"/>
</dbReference>
<keyword evidence="2" id="KW-1185">Reference proteome</keyword>
<name>A0A3P8CBE7_9TREM</name>
<evidence type="ECO:0000313" key="1">
    <source>
        <dbReference type="EMBL" id="VDP15625.1"/>
    </source>
</evidence>
<dbReference type="EMBL" id="UZAI01016774">
    <property type="protein sequence ID" value="VDP15625.1"/>
    <property type="molecule type" value="Genomic_DNA"/>
</dbReference>
<accession>A0A3P8CBE7</accession>
<gene>
    <name evidence="1" type="ORF">SMRZ_LOCUS14354</name>
</gene>
<organism evidence="1 2">
    <name type="scientific">Schistosoma margrebowiei</name>
    <dbReference type="NCBI Taxonomy" id="48269"/>
    <lineage>
        <taxon>Eukaryota</taxon>
        <taxon>Metazoa</taxon>
        <taxon>Spiralia</taxon>
        <taxon>Lophotrochozoa</taxon>
        <taxon>Platyhelminthes</taxon>
        <taxon>Trematoda</taxon>
        <taxon>Digenea</taxon>
        <taxon>Strigeidida</taxon>
        <taxon>Schistosomatoidea</taxon>
        <taxon>Schistosomatidae</taxon>
        <taxon>Schistosoma</taxon>
    </lineage>
</organism>
<evidence type="ECO:0000313" key="2">
    <source>
        <dbReference type="Proteomes" id="UP000277204"/>
    </source>
</evidence>
<dbReference type="AlphaFoldDB" id="A0A3P8CBE7"/>